<reference evidence="1 2" key="1">
    <citation type="submission" date="2014-05" db="EMBL/GenBank/DDBJ databases">
        <authorList>
            <person name="Daugherty S.C."/>
            <person name="Tallon L.J."/>
            <person name="Sadzewicz L."/>
            <person name="Kilian M."/>
            <person name="Tettelin H."/>
        </authorList>
    </citation>
    <scope>NUCLEOTIDE SEQUENCE [LARGE SCALE GENOMIC DNA]</scope>
    <source>
        <strain evidence="1 2">SK642</strain>
    </source>
</reference>
<sequence length="41" mass="4637">MKIKEQTRKLAAGCSKYCFEVVDKTDKVRNTYLGQGEADLV</sequence>
<proteinExistence type="predicted"/>
<gene>
    <name evidence="1" type="ORF">SK642_1504</name>
</gene>
<keyword evidence="1" id="KW-0808">Transferase</keyword>
<keyword evidence="1" id="KW-0489">Methyltransferase</keyword>
<dbReference type="Proteomes" id="UP000028030">
    <property type="component" value="Unassembled WGS sequence"/>
</dbReference>
<dbReference type="GO" id="GO:0032259">
    <property type="term" value="P:methylation"/>
    <property type="evidence" value="ECO:0007669"/>
    <property type="project" value="UniProtKB-KW"/>
</dbReference>
<name>A0A081QBC3_STRMT</name>
<dbReference type="EMBL" id="JPFW01000008">
    <property type="protein sequence ID" value="KEQ40246.1"/>
    <property type="molecule type" value="Genomic_DNA"/>
</dbReference>
<evidence type="ECO:0000313" key="2">
    <source>
        <dbReference type="Proteomes" id="UP000028030"/>
    </source>
</evidence>
<protein>
    <submittedName>
        <fullName evidence="1">Thymidylate synthase</fullName>
        <ecNumber evidence="1">2.1.1.45</ecNumber>
    </submittedName>
</protein>
<dbReference type="PATRIC" id="fig|28037.97.peg.1442"/>
<organism evidence="1 2">
    <name type="scientific">Streptococcus mitis</name>
    <dbReference type="NCBI Taxonomy" id="28037"/>
    <lineage>
        <taxon>Bacteria</taxon>
        <taxon>Bacillati</taxon>
        <taxon>Bacillota</taxon>
        <taxon>Bacilli</taxon>
        <taxon>Lactobacillales</taxon>
        <taxon>Streptococcaceae</taxon>
        <taxon>Streptococcus</taxon>
        <taxon>Streptococcus mitis group</taxon>
    </lineage>
</organism>
<dbReference type="AlphaFoldDB" id="A0A081QBC3"/>
<dbReference type="EC" id="2.1.1.45" evidence="1"/>
<evidence type="ECO:0000313" key="1">
    <source>
        <dbReference type="EMBL" id="KEQ40246.1"/>
    </source>
</evidence>
<dbReference type="GO" id="GO:0004799">
    <property type="term" value="F:thymidylate synthase activity"/>
    <property type="evidence" value="ECO:0007669"/>
    <property type="project" value="UniProtKB-EC"/>
</dbReference>
<accession>A0A081QBC3</accession>
<comment type="caution">
    <text evidence="1">The sequence shown here is derived from an EMBL/GenBank/DDBJ whole genome shotgun (WGS) entry which is preliminary data.</text>
</comment>